<protein>
    <submittedName>
        <fullName evidence="2">Uncharacterized protein</fullName>
    </submittedName>
</protein>
<feature type="region of interest" description="Disordered" evidence="1">
    <location>
        <begin position="74"/>
        <end position="93"/>
    </location>
</feature>
<evidence type="ECO:0000313" key="3">
    <source>
        <dbReference type="Proteomes" id="UP001501710"/>
    </source>
</evidence>
<proteinExistence type="predicted"/>
<dbReference type="EMBL" id="BAABAS010000026">
    <property type="protein sequence ID" value="GAA4240925.1"/>
    <property type="molecule type" value="Genomic_DNA"/>
</dbReference>
<accession>A0ABP8CLV1</accession>
<organism evidence="2 3">
    <name type="scientific">Actinomadura meridiana</name>
    <dbReference type="NCBI Taxonomy" id="559626"/>
    <lineage>
        <taxon>Bacteria</taxon>
        <taxon>Bacillati</taxon>
        <taxon>Actinomycetota</taxon>
        <taxon>Actinomycetes</taxon>
        <taxon>Streptosporangiales</taxon>
        <taxon>Thermomonosporaceae</taxon>
        <taxon>Actinomadura</taxon>
    </lineage>
</organism>
<feature type="region of interest" description="Disordered" evidence="1">
    <location>
        <begin position="1"/>
        <end position="25"/>
    </location>
</feature>
<sequence length="93" mass="9972">MFSSAVSIGSRLNDWNTNPSRSRRSLVSAVRDSFVMSTSPMSTEPDDTASNPAMQCRNVDLPDPEGPMIAVNLPRGNVAETPRSAVTAPWPAP</sequence>
<reference evidence="3" key="1">
    <citation type="journal article" date="2019" name="Int. J. Syst. Evol. Microbiol.">
        <title>The Global Catalogue of Microorganisms (GCM) 10K type strain sequencing project: providing services to taxonomists for standard genome sequencing and annotation.</title>
        <authorList>
            <consortium name="The Broad Institute Genomics Platform"/>
            <consortium name="The Broad Institute Genome Sequencing Center for Infectious Disease"/>
            <person name="Wu L."/>
            <person name="Ma J."/>
        </authorList>
    </citation>
    <scope>NUCLEOTIDE SEQUENCE [LARGE SCALE GENOMIC DNA]</scope>
    <source>
        <strain evidence="3">JCM 17440</strain>
    </source>
</reference>
<dbReference type="Proteomes" id="UP001501710">
    <property type="component" value="Unassembled WGS sequence"/>
</dbReference>
<gene>
    <name evidence="2" type="ORF">GCM10022254_67680</name>
</gene>
<comment type="caution">
    <text evidence="2">The sequence shown here is derived from an EMBL/GenBank/DDBJ whole genome shotgun (WGS) entry which is preliminary data.</text>
</comment>
<evidence type="ECO:0000313" key="2">
    <source>
        <dbReference type="EMBL" id="GAA4240925.1"/>
    </source>
</evidence>
<keyword evidence="3" id="KW-1185">Reference proteome</keyword>
<name>A0ABP8CLV1_9ACTN</name>
<evidence type="ECO:0000256" key="1">
    <source>
        <dbReference type="SAM" id="MobiDB-lite"/>
    </source>
</evidence>